<dbReference type="GeneID" id="99788494"/>
<protein>
    <submittedName>
        <fullName evidence="5">Filamentous hemagglutinin</fullName>
    </submittedName>
</protein>
<dbReference type="Gene3D" id="2.160.20.110">
    <property type="match status" value="4"/>
</dbReference>
<dbReference type="Pfam" id="PF13018">
    <property type="entry name" value="ESPR"/>
    <property type="match status" value="1"/>
</dbReference>
<feature type="domain" description="Filamentous haemagglutinin FhaB/tRNA nuclease CdiA-like TPS" evidence="4">
    <location>
        <begin position="50"/>
        <end position="164"/>
    </location>
</feature>
<evidence type="ECO:0000313" key="6">
    <source>
        <dbReference type="Proteomes" id="UP000494222"/>
    </source>
</evidence>
<evidence type="ECO:0000256" key="3">
    <source>
        <dbReference type="ARBA" id="ARBA00022729"/>
    </source>
</evidence>
<dbReference type="InterPro" id="IPR050909">
    <property type="entry name" value="Bact_Autotransporter_VF"/>
</dbReference>
<dbReference type="InterPro" id="IPR011050">
    <property type="entry name" value="Pectin_lyase_fold/virulence"/>
</dbReference>
<dbReference type="Pfam" id="PF05860">
    <property type="entry name" value="TPS"/>
    <property type="match status" value="1"/>
</dbReference>
<dbReference type="SUPFAM" id="SSF51126">
    <property type="entry name" value="Pectin lyase-like"/>
    <property type="match status" value="1"/>
</dbReference>
<keyword evidence="3" id="KW-0732">Signal</keyword>
<gene>
    <name evidence="5" type="ORF">BLA24064_01231</name>
</gene>
<dbReference type="InterPro" id="IPR011493">
    <property type="entry name" value="GLUG"/>
</dbReference>
<dbReference type="PANTHER" id="PTHR12338:SF8">
    <property type="entry name" value="HEME_HEMOPEXIN-BINDING PROTEIN"/>
    <property type="match status" value="1"/>
</dbReference>
<dbReference type="PANTHER" id="PTHR12338">
    <property type="entry name" value="AUTOTRANSPORTER"/>
    <property type="match status" value="1"/>
</dbReference>
<evidence type="ECO:0000256" key="1">
    <source>
        <dbReference type="ARBA" id="ARBA00004613"/>
    </source>
</evidence>
<dbReference type="InterPro" id="IPR024973">
    <property type="entry name" value="ESPR"/>
</dbReference>
<dbReference type="GO" id="GO:0005576">
    <property type="term" value="C:extracellular region"/>
    <property type="evidence" value="ECO:0007669"/>
    <property type="project" value="UniProtKB-SubCell"/>
</dbReference>
<name>A0A6P2IIS0_9BURK</name>
<keyword evidence="2" id="KW-0964">Secreted</keyword>
<evidence type="ECO:0000259" key="4">
    <source>
        <dbReference type="SMART" id="SM00912"/>
    </source>
</evidence>
<sequence length="1155" mass="112669">MNKTYALVWNQAQGCWSAVGETARRHGKSSGGKRLAATAVSLLGLAALPAFALPTGEAITAGKADILRDADGKSMSINQHSDKLVTNWQSFDVAGGERVSFHQPGSQSIALNRVIGNNGSQIHGSIDANGKVFLVNPNGVLFGSGAQVNVGGLVASTQAISDADFLAGNYRFAGNAAASIVNDGKITAADGGSVALLGARVSNNGVIQAKMGRVALGAGNAFKVNFDGSDLLSLQVEGGAVDAQAINGGLLKADGGEVLMTARAAGNLLNAVVNNTGTIEAKGFASRGGKITLDGDTVNVGGKLDASAAVAGAQAGSIVTRGQRVNVAADTNVDTRAGNAAGTWSIEAANAGVNGTNGGDRSIAADTLSRNLGTTNVALSNTQGDLSVDGALAWTSDNALTLTARKGSVDLRQALSATGTNARVAANAADKIRINDAVKLTGQNAHLELNAKNGRDLTNDRAVVTLSGNNASFSANGEGYTVLHTVDDLRRIDNDLTGRYVVGNAIDGRGASFRSIGIDKSFVGKFDGLGNTVSRLNVSNPGYNVVGLFAVNHGSISNLALSNITATAATRPYGSPVSVGALAGYNFGTISNVAAKDVAVTGKAGTIVGGLVGSNYGGTIEHASVSGRVEGERDAFAVGGLVGENFSRKDWVNGQLTDWIAATIRDSHTDVNVKVAGAGTTGGLVGHNTGTIDGSSSKGTVTATGNSAMIGGLVGLNDDGGMIRNASSSATATVAAGQNAVAGGIAGMNFGAISASHASGKIAVGTDSTAGGLAGINFGDIGASTANGDVAVNGSGTAGGLVGANHGHINASKATGNVTAGNGSWAVGGLAGTNSGDIDASTASGNVAVGNGGTAGGLVGRNDQAGRIHASNALGQVKGGLQSTVGGFAGQNDGIIEVSKASGTVLGGPSSNAGGFVGANGAGRISASDATGDVIASDNGNAGGFAGFNSGAIDTSSATGNVTGRYASVVGGFAGLNLGMLKSVKASGNASAGYSAVVGGLVGRNFQGTISDARASGSVKALDNASAGGLIGHSQGGSVSQSTASGNVEAGANAKVGGLAGQLAGTIEKSSAAGSVKGGDDSFVGGLVGHGGGVIRNSSSSGTVSGGRYAFLGGLVGANFGSIYGSSTTSRVETVAGYGQTSGSLVGLNIGAVRP</sequence>
<comment type="subcellular location">
    <subcellularLocation>
        <location evidence="1">Secreted</location>
    </subcellularLocation>
</comment>
<dbReference type="AlphaFoldDB" id="A0A6P2IIS0"/>
<dbReference type="RefSeq" id="WP_174904712.1">
    <property type="nucleotide sequence ID" value="NZ_CABVPL010000006.1"/>
</dbReference>
<accession>A0A6P2IIS0</accession>
<dbReference type="SMART" id="SM00912">
    <property type="entry name" value="Haemagg_act"/>
    <property type="match status" value="1"/>
</dbReference>
<proteinExistence type="predicted"/>
<reference evidence="5 6" key="1">
    <citation type="submission" date="2019-09" db="EMBL/GenBank/DDBJ databases">
        <authorList>
            <person name="Depoorter E."/>
        </authorList>
    </citation>
    <scope>NUCLEOTIDE SEQUENCE [LARGE SCALE GENOMIC DNA]</scope>
    <source>
        <strain evidence="5">LMG 24064</strain>
    </source>
</reference>
<dbReference type="InterPro" id="IPR012334">
    <property type="entry name" value="Pectin_lyas_fold"/>
</dbReference>
<dbReference type="NCBIfam" id="TIGR01901">
    <property type="entry name" value="adhes_NPXG"/>
    <property type="match status" value="1"/>
</dbReference>
<dbReference type="EMBL" id="CABVPL010000006">
    <property type="protein sequence ID" value="VWB29367.1"/>
    <property type="molecule type" value="Genomic_DNA"/>
</dbReference>
<evidence type="ECO:0000313" key="5">
    <source>
        <dbReference type="EMBL" id="VWB29367.1"/>
    </source>
</evidence>
<dbReference type="Proteomes" id="UP000494222">
    <property type="component" value="Unassembled WGS sequence"/>
</dbReference>
<dbReference type="InterPro" id="IPR008638">
    <property type="entry name" value="FhaB/CdiA-like_TPS"/>
</dbReference>
<evidence type="ECO:0000256" key="2">
    <source>
        <dbReference type="ARBA" id="ARBA00022525"/>
    </source>
</evidence>
<dbReference type="Pfam" id="PF07581">
    <property type="entry name" value="Glug"/>
    <property type="match status" value="4"/>
</dbReference>
<dbReference type="Gene3D" id="2.160.20.10">
    <property type="entry name" value="Single-stranded right-handed beta-helix, Pectin lyase-like"/>
    <property type="match status" value="1"/>
</dbReference>
<organism evidence="5 6">
    <name type="scientific">Burkholderia latens</name>
    <dbReference type="NCBI Taxonomy" id="488446"/>
    <lineage>
        <taxon>Bacteria</taxon>
        <taxon>Pseudomonadati</taxon>
        <taxon>Pseudomonadota</taxon>
        <taxon>Betaproteobacteria</taxon>
        <taxon>Burkholderiales</taxon>
        <taxon>Burkholderiaceae</taxon>
        <taxon>Burkholderia</taxon>
        <taxon>Burkholderia cepacia complex</taxon>
    </lineage>
</organism>